<feature type="region of interest" description="Disordered" evidence="2">
    <location>
        <begin position="69"/>
        <end position="95"/>
    </location>
</feature>
<evidence type="ECO:0000256" key="3">
    <source>
        <dbReference type="SAM" id="Phobius"/>
    </source>
</evidence>
<organism evidence="4 5">
    <name type="scientific">Fonsecaea pedrosoi CBS 271.37</name>
    <dbReference type="NCBI Taxonomy" id="1442368"/>
    <lineage>
        <taxon>Eukaryota</taxon>
        <taxon>Fungi</taxon>
        <taxon>Dikarya</taxon>
        <taxon>Ascomycota</taxon>
        <taxon>Pezizomycotina</taxon>
        <taxon>Eurotiomycetes</taxon>
        <taxon>Chaetothyriomycetidae</taxon>
        <taxon>Chaetothyriales</taxon>
        <taxon>Herpotrichiellaceae</taxon>
        <taxon>Fonsecaea</taxon>
    </lineage>
</organism>
<dbReference type="GeneID" id="25310811"/>
<dbReference type="RefSeq" id="XP_013278359.1">
    <property type="nucleotide sequence ID" value="XM_013422905.1"/>
</dbReference>
<evidence type="ECO:0000313" key="5">
    <source>
        <dbReference type="Proteomes" id="UP000053029"/>
    </source>
</evidence>
<dbReference type="VEuPathDB" id="FungiDB:Z517_11321"/>
<feature type="transmembrane region" description="Helical" evidence="3">
    <location>
        <begin position="39"/>
        <end position="60"/>
    </location>
</feature>
<keyword evidence="3" id="KW-1133">Transmembrane helix</keyword>
<keyword evidence="3" id="KW-0812">Transmembrane</keyword>
<dbReference type="Proteomes" id="UP000053029">
    <property type="component" value="Unassembled WGS sequence"/>
</dbReference>
<sequence length="397" mass="44487">MDKCASSFHLSHCKPAGRGRSAVRDGIKDDPLFTDRQKYILGPFELFGFVGLAYCIYTIWLKEESNANVGNKRNRRSTSDADDDDGDDDEINGGHQSLKKVTRDYETGSFSRMLFCLASLSSSASTAFIRGDITNKMRDPEFQAAKCSHLRCRDTQGGYAVFVAIDSPSDSSQMPSQIAPYVGRGLSLNQLRKVLDSMRLYVSTDQPGSCKLAMDFDEQSQHVALKIRHHRGERRLFTATVRYHFGNLFNVQHSTYRVFKTTKVEDIGLDEIVASAGGSTGSTANRTSKAYLDGLRRNALSILNSGFVDDNLRDAKRKIERVKKLLSFFESRDQEVEEFEAQATQTVADFEALLATGEERLAEIEAEEEERAKPEDEYLKAQKEMQEITDALDVLSS</sequence>
<dbReference type="AlphaFoldDB" id="A0A0D2DAG5"/>
<dbReference type="EMBL" id="KN846976">
    <property type="protein sequence ID" value="KIW74551.1"/>
    <property type="molecule type" value="Genomic_DNA"/>
</dbReference>
<keyword evidence="3" id="KW-0472">Membrane</keyword>
<evidence type="ECO:0000256" key="1">
    <source>
        <dbReference type="SAM" id="Coils"/>
    </source>
</evidence>
<feature type="coiled-coil region" evidence="1">
    <location>
        <begin position="312"/>
        <end position="384"/>
    </location>
</feature>
<keyword evidence="5" id="KW-1185">Reference proteome</keyword>
<proteinExistence type="predicted"/>
<gene>
    <name evidence="4" type="ORF">Z517_11321</name>
</gene>
<keyword evidence="1" id="KW-0175">Coiled coil</keyword>
<feature type="compositionally biased region" description="Acidic residues" evidence="2">
    <location>
        <begin position="80"/>
        <end position="91"/>
    </location>
</feature>
<dbReference type="HOGENOM" id="CLU_694523_0_0_1"/>
<protein>
    <submittedName>
        <fullName evidence="4">Uncharacterized protein</fullName>
    </submittedName>
</protein>
<evidence type="ECO:0000256" key="2">
    <source>
        <dbReference type="SAM" id="MobiDB-lite"/>
    </source>
</evidence>
<reference evidence="4 5" key="1">
    <citation type="submission" date="2015-01" db="EMBL/GenBank/DDBJ databases">
        <title>The Genome Sequence of Fonsecaea pedrosoi CBS 271.37.</title>
        <authorList>
            <consortium name="The Broad Institute Genomics Platform"/>
            <person name="Cuomo C."/>
            <person name="de Hoog S."/>
            <person name="Gorbushina A."/>
            <person name="Stielow B."/>
            <person name="Teixiera M."/>
            <person name="Abouelleil A."/>
            <person name="Chapman S.B."/>
            <person name="Priest M."/>
            <person name="Young S.K."/>
            <person name="Wortman J."/>
            <person name="Nusbaum C."/>
            <person name="Birren B."/>
        </authorList>
    </citation>
    <scope>NUCLEOTIDE SEQUENCE [LARGE SCALE GENOMIC DNA]</scope>
    <source>
        <strain evidence="4 5">CBS 271.37</strain>
    </source>
</reference>
<name>A0A0D2DAG5_9EURO</name>
<accession>A0A0D2DAG5</accession>
<evidence type="ECO:0000313" key="4">
    <source>
        <dbReference type="EMBL" id="KIW74551.1"/>
    </source>
</evidence>